<reference evidence="1" key="1">
    <citation type="submission" date="2021-06" db="EMBL/GenBank/DDBJ databases">
        <authorList>
            <person name="Kallberg Y."/>
            <person name="Tangrot J."/>
            <person name="Rosling A."/>
        </authorList>
    </citation>
    <scope>NUCLEOTIDE SEQUENCE</scope>
    <source>
        <strain evidence="1">CL356</strain>
    </source>
</reference>
<sequence>MSDYPLPVDAYGNFDATFTNSDIPGPAALPVSNPTKAFWTHPGLSTDWPISISVAVELGKLVRQENVGDIKVVILEARDFCRSFTIRSVFNSIANCRLWRNWYEGSSMLKSINLIEKLFQDAMEKHTVSSLLNLIEEGGWAKDVDLIEGGHNELLASSDGVDEGRADWRKAVDAGIIKENDVTWFTPEEAKDVRPGHNLWPVRLVTKMFELARDGKNATESTPGVQSSQQSNNSSYSSTIARILSNILPSSSKSGAENQGTTRVGGKSNNQDPYRLILHTHTPAHSVKSNVQKSGRKWAVETSRGIVHTDTVVYATNAYASHLLPQLAGPKGIIPVRGQVVAVRALVGYIDEGWKEKGGVVGLTRSGWGGNQGFEYWFPRPNPSHPSATPTQNEEELPTDNTGPNKGIQRPLVILGGARETLKDKGYGMYETDDSKLDAEASAGLRRFLHSVFPGQYSTNDLESVSKNIEVEWVMLLKSDLVGRVKDANGTIVPGQYISAGYTGHALASLIWRDIKQPNKDWTIPDWLPRHYLTQSPEEYKAGQSD</sequence>
<comment type="caution">
    <text evidence="1">The sequence shown here is derived from an EMBL/GenBank/DDBJ whole genome shotgun (WGS) entry which is preliminary data.</text>
</comment>
<dbReference type="Proteomes" id="UP000789525">
    <property type="component" value="Unassembled WGS sequence"/>
</dbReference>
<proteinExistence type="predicted"/>
<evidence type="ECO:0000313" key="2">
    <source>
        <dbReference type="Proteomes" id="UP000789525"/>
    </source>
</evidence>
<keyword evidence="2" id="KW-1185">Reference proteome</keyword>
<gene>
    <name evidence="1" type="ORF">ACOLOM_LOCUS6549</name>
</gene>
<accession>A0ACA9MJX8</accession>
<evidence type="ECO:0000313" key="1">
    <source>
        <dbReference type="EMBL" id="CAG8597315.1"/>
    </source>
</evidence>
<dbReference type="EMBL" id="CAJVPT010013605">
    <property type="protein sequence ID" value="CAG8597315.1"/>
    <property type="molecule type" value="Genomic_DNA"/>
</dbReference>
<organism evidence="1 2">
    <name type="scientific">Acaulospora colombiana</name>
    <dbReference type="NCBI Taxonomy" id="27376"/>
    <lineage>
        <taxon>Eukaryota</taxon>
        <taxon>Fungi</taxon>
        <taxon>Fungi incertae sedis</taxon>
        <taxon>Mucoromycota</taxon>
        <taxon>Glomeromycotina</taxon>
        <taxon>Glomeromycetes</taxon>
        <taxon>Diversisporales</taxon>
        <taxon>Acaulosporaceae</taxon>
        <taxon>Acaulospora</taxon>
    </lineage>
</organism>
<name>A0ACA9MJX8_9GLOM</name>
<protein>
    <submittedName>
        <fullName evidence="1">15055_t:CDS:1</fullName>
    </submittedName>
</protein>